<evidence type="ECO:0000256" key="2">
    <source>
        <dbReference type="SAM" id="Phobius"/>
    </source>
</evidence>
<evidence type="ECO:0000256" key="1">
    <source>
        <dbReference type="SAM" id="MobiDB-lite"/>
    </source>
</evidence>
<feature type="region of interest" description="Disordered" evidence="1">
    <location>
        <begin position="154"/>
        <end position="203"/>
    </location>
</feature>
<keyword evidence="2" id="KW-1133">Transmembrane helix</keyword>
<dbReference type="EMBL" id="JAWDJX010000015">
    <property type="protein sequence ID" value="KAK3053618.1"/>
    <property type="molecule type" value="Genomic_DNA"/>
</dbReference>
<dbReference type="AlphaFoldDB" id="A0AAJ0DGV5"/>
<sequence length="203" mass="21428">MSTAKSQWLLYAILSGACAALNGVFARLTTTHLTTSIATKTAQLIGQDEPSYYIEILVRSAFFLLNMLFNAIMWTLFTRALTLSSSTVRVSVINTSANFVVTALLGGGVFGEELPGMISVMLIVRVDDADWDVGLWWLGAGLLVTGSVIIGRRDESPAEDGKPGAGGKEGLKRDEAGGTGDAAAGEGEASAINSNTTRRRKPA</sequence>
<evidence type="ECO:0000313" key="4">
    <source>
        <dbReference type="Proteomes" id="UP001271007"/>
    </source>
</evidence>
<dbReference type="PROSITE" id="PS51257">
    <property type="entry name" value="PROKAR_LIPOPROTEIN"/>
    <property type="match status" value="1"/>
</dbReference>
<proteinExistence type="predicted"/>
<dbReference type="InterPro" id="IPR039632">
    <property type="entry name" value="TMEM42"/>
</dbReference>
<dbReference type="PANTHER" id="PTHR31965">
    <property type="entry name" value="TRANSMEMBRANE PROTEIN 42"/>
    <property type="match status" value="1"/>
</dbReference>
<reference evidence="3" key="1">
    <citation type="submission" date="2023-04" db="EMBL/GenBank/DDBJ databases">
        <title>Black Yeasts Isolated from many extreme environments.</title>
        <authorList>
            <person name="Coleine C."/>
            <person name="Stajich J.E."/>
            <person name="Selbmann L."/>
        </authorList>
    </citation>
    <scope>NUCLEOTIDE SEQUENCE</scope>
    <source>
        <strain evidence="3">CCFEE 5312</strain>
    </source>
</reference>
<dbReference type="PANTHER" id="PTHR31965:SF1">
    <property type="entry name" value="TRANSMEMBRANE PROTEIN 42"/>
    <property type="match status" value="1"/>
</dbReference>
<feature type="transmembrane region" description="Helical" evidence="2">
    <location>
        <begin position="131"/>
        <end position="150"/>
    </location>
</feature>
<comment type="caution">
    <text evidence="3">The sequence shown here is derived from an EMBL/GenBank/DDBJ whole genome shotgun (WGS) entry which is preliminary data.</text>
</comment>
<gene>
    <name evidence="3" type="ORF">LTR09_005362</name>
</gene>
<protein>
    <submittedName>
        <fullName evidence="3">Uncharacterized protein</fullName>
    </submittedName>
</protein>
<keyword evidence="2" id="KW-0472">Membrane</keyword>
<feature type="transmembrane region" description="Helical" evidence="2">
    <location>
        <begin position="56"/>
        <end position="78"/>
    </location>
</feature>
<keyword evidence="2" id="KW-0812">Transmembrane</keyword>
<evidence type="ECO:0000313" key="3">
    <source>
        <dbReference type="EMBL" id="KAK3053618.1"/>
    </source>
</evidence>
<name>A0AAJ0DGV5_9PEZI</name>
<keyword evidence="4" id="KW-1185">Reference proteome</keyword>
<dbReference type="Proteomes" id="UP001271007">
    <property type="component" value="Unassembled WGS sequence"/>
</dbReference>
<feature type="transmembrane region" description="Helical" evidence="2">
    <location>
        <begin position="90"/>
        <end position="111"/>
    </location>
</feature>
<organism evidence="3 4">
    <name type="scientific">Extremus antarcticus</name>
    <dbReference type="NCBI Taxonomy" id="702011"/>
    <lineage>
        <taxon>Eukaryota</taxon>
        <taxon>Fungi</taxon>
        <taxon>Dikarya</taxon>
        <taxon>Ascomycota</taxon>
        <taxon>Pezizomycotina</taxon>
        <taxon>Dothideomycetes</taxon>
        <taxon>Dothideomycetidae</taxon>
        <taxon>Mycosphaerellales</taxon>
        <taxon>Extremaceae</taxon>
        <taxon>Extremus</taxon>
    </lineage>
</organism>
<accession>A0AAJ0DGV5</accession>